<evidence type="ECO:0000256" key="1">
    <source>
        <dbReference type="SAM" id="MobiDB-lite"/>
    </source>
</evidence>
<name>A0ABM0K1M4_APLCA</name>
<keyword evidence="3" id="KW-1185">Reference proteome</keyword>
<feature type="compositionally biased region" description="Polar residues" evidence="1">
    <location>
        <begin position="387"/>
        <end position="396"/>
    </location>
</feature>
<accession>A0ABM0K1M4</accession>
<evidence type="ECO:0000313" key="4">
    <source>
        <dbReference type="RefSeq" id="XP_005106634.1"/>
    </source>
</evidence>
<dbReference type="Proteomes" id="UP000694888">
    <property type="component" value="Unplaced"/>
</dbReference>
<dbReference type="RefSeq" id="XP_005106634.1">
    <property type="nucleotide sequence ID" value="XM_005106577.2"/>
</dbReference>
<reference evidence="4" key="1">
    <citation type="submission" date="2025-08" db="UniProtKB">
        <authorList>
            <consortium name="RefSeq"/>
        </authorList>
    </citation>
    <scope>IDENTIFICATION</scope>
</reference>
<keyword evidence="2" id="KW-1133">Transmembrane helix</keyword>
<feature type="compositionally biased region" description="Basic and acidic residues" evidence="1">
    <location>
        <begin position="190"/>
        <end position="207"/>
    </location>
</feature>
<feature type="transmembrane region" description="Helical" evidence="2">
    <location>
        <begin position="29"/>
        <end position="51"/>
    </location>
</feature>
<feature type="region of interest" description="Disordered" evidence="1">
    <location>
        <begin position="190"/>
        <end position="210"/>
    </location>
</feature>
<feature type="region of interest" description="Disordered" evidence="1">
    <location>
        <begin position="368"/>
        <end position="396"/>
    </location>
</feature>
<organism evidence="3 4">
    <name type="scientific">Aplysia californica</name>
    <name type="common">California sea hare</name>
    <dbReference type="NCBI Taxonomy" id="6500"/>
    <lineage>
        <taxon>Eukaryota</taxon>
        <taxon>Metazoa</taxon>
        <taxon>Spiralia</taxon>
        <taxon>Lophotrochozoa</taxon>
        <taxon>Mollusca</taxon>
        <taxon>Gastropoda</taxon>
        <taxon>Heterobranchia</taxon>
        <taxon>Euthyneura</taxon>
        <taxon>Tectipleura</taxon>
        <taxon>Aplysiida</taxon>
        <taxon>Aplysioidea</taxon>
        <taxon>Aplysiidae</taxon>
        <taxon>Aplysia</taxon>
    </lineage>
</organism>
<feature type="compositionally biased region" description="Basic and acidic residues" evidence="1">
    <location>
        <begin position="368"/>
        <end position="386"/>
    </location>
</feature>
<protein>
    <submittedName>
        <fullName evidence="4">Uncharacterized protein LOC101860684 isoform X1</fullName>
    </submittedName>
</protein>
<sequence>MDDYFRSCAERARTDDSCWSRRRVYVNSILCFAFLYGFYLLFNIAGARYVLLRLVTPALTDADERDVPNSQERLFFSAVGLCVIAVVVAFHLLVRESSHRETSETHGHETGIQCDGSSSISLAVDDVILGEENTKESTDNSSDKNVVCLGCDVILAHVKAEIAGTEPIPRKSASEDLVCKMRFERKNGCPAMDDNRIKEQEGPDKSSHVAHSVTDLQGTAQQNTSESSVQTDGLGLHETTVSVTETSFCSIATMTEVPEMVDAAVNTQQLRYKSFRNSGTSTSGPFLKKLRRAQRLLHEARWRTARDRKRKILEWRAIMGRYQEKLLRLTQSLISKDHLIGYTVSTRKLSEEEVKVIRTTVRFSQDKLESQQKMNKKLETNIEEKSTATANLEQEN</sequence>
<evidence type="ECO:0000256" key="2">
    <source>
        <dbReference type="SAM" id="Phobius"/>
    </source>
</evidence>
<proteinExistence type="predicted"/>
<gene>
    <name evidence="4" type="primary">LOC101860684</name>
</gene>
<feature type="transmembrane region" description="Helical" evidence="2">
    <location>
        <begin position="74"/>
        <end position="94"/>
    </location>
</feature>
<keyword evidence="2" id="KW-0812">Transmembrane</keyword>
<evidence type="ECO:0000313" key="3">
    <source>
        <dbReference type="Proteomes" id="UP000694888"/>
    </source>
</evidence>
<dbReference type="GeneID" id="101860684"/>
<keyword evidence="2" id="KW-0472">Membrane</keyword>